<dbReference type="EMBL" id="LUTY01002570">
    <property type="protein sequence ID" value="OAD20046.1"/>
    <property type="molecule type" value="Genomic_DNA"/>
</dbReference>
<keyword evidence="8" id="KW-1185">Reference proteome</keyword>
<evidence type="ECO:0000313" key="8">
    <source>
        <dbReference type="Proteomes" id="UP000076962"/>
    </source>
</evidence>
<protein>
    <submittedName>
        <fullName evidence="7">Na/Pi-cotransporter II-related protein</fullName>
    </submittedName>
</protein>
<evidence type="ECO:0000256" key="3">
    <source>
        <dbReference type="ARBA" id="ARBA00022692"/>
    </source>
</evidence>
<evidence type="ECO:0000256" key="4">
    <source>
        <dbReference type="ARBA" id="ARBA00022989"/>
    </source>
</evidence>
<dbReference type="PATRIC" id="fig|1003181.4.peg.5638"/>
<gene>
    <name evidence="7" type="ORF">THIOM_004276</name>
</gene>
<dbReference type="GO" id="GO:0005436">
    <property type="term" value="F:sodium:phosphate symporter activity"/>
    <property type="evidence" value="ECO:0007669"/>
    <property type="project" value="InterPro"/>
</dbReference>
<keyword evidence="2" id="KW-1003">Cell membrane</keyword>
<name>A0A176RWF3_9GAMM</name>
<evidence type="ECO:0000256" key="1">
    <source>
        <dbReference type="ARBA" id="ARBA00004651"/>
    </source>
</evidence>
<keyword evidence="3 6" id="KW-0812">Transmembrane</keyword>
<dbReference type="PANTHER" id="PTHR10010:SF46">
    <property type="entry name" value="SODIUM-DEPENDENT PHOSPHATE TRANSPORT PROTEIN 2B"/>
    <property type="match status" value="1"/>
</dbReference>
<dbReference type="InterPro" id="IPR004633">
    <property type="entry name" value="NaPi_cotrn-rel/YqeW-like"/>
</dbReference>
<feature type="transmembrane region" description="Helical" evidence="6">
    <location>
        <begin position="177"/>
        <end position="195"/>
    </location>
</feature>
<dbReference type="Pfam" id="PF02690">
    <property type="entry name" value="Na_Pi_cotrans"/>
    <property type="match status" value="2"/>
</dbReference>
<feature type="transmembrane region" description="Helical" evidence="6">
    <location>
        <begin position="50"/>
        <end position="69"/>
    </location>
</feature>
<dbReference type="PANTHER" id="PTHR10010">
    <property type="entry name" value="SOLUTE CARRIER FAMILY 34 SODIUM PHOSPHATE , MEMBER 2-RELATED"/>
    <property type="match status" value="1"/>
</dbReference>
<dbReference type="Proteomes" id="UP000076962">
    <property type="component" value="Unassembled WGS sequence"/>
</dbReference>
<evidence type="ECO:0000256" key="6">
    <source>
        <dbReference type="SAM" id="Phobius"/>
    </source>
</evidence>
<dbReference type="InterPro" id="IPR003841">
    <property type="entry name" value="Na/Pi_transpt"/>
</dbReference>
<feature type="transmembrane region" description="Helical" evidence="6">
    <location>
        <begin position="148"/>
        <end position="165"/>
    </location>
</feature>
<proteinExistence type="predicted"/>
<feature type="transmembrane region" description="Helical" evidence="6">
    <location>
        <begin position="252"/>
        <end position="272"/>
    </location>
</feature>
<dbReference type="GO" id="GO:0005886">
    <property type="term" value="C:plasma membrane"/>
    <property type="evidence" value="ECO:0007669"/>
    <property type="project" value="UniProtKB-SubCell"/>
</dbReference>
<keyword evidence="5 6" id="KW-0472">Membrane</keyword>
<evidence type="ECO:0000256" key="2">
    <source>
        <dbReference type="ARBA" id="ARBA00022475"/>
    </source>
</evidence>
<dbReference type="AlphaFoldDB" id="A0A176RWF3"/>
<comment type="subcellular location">
    <subcellularLocation>
        <location evidence="1">Cell membrane</location>
        <topology evidence="1">Multi-pass membrane protein</topology>
    </subcellularLocation>
</comment>
<keyword evidence="4 6" id="KW-1133">Transmembrane helix</keyword>
<organism evidence="7 8">
    <name type="scientific">Candidatus Thiomargarita nelsonii</name>
    <dbReference type="NCBI Taxonomy" id="1003181"/>
    <lineage>
        <taxon>Bacteria</taxon>
        <taxon>Pseudomonadati</taxon>
        <taxon>Pseudomonadota</taxon>
        <taxon>Gammaproteobacteria</taxon>
        <taxon>Thiotrichales</taxon>
        <taxon>Thiotrichaceae</taxon>
        <taxon>Thiomargarita</taxon>
    </lineage>
</organism>
<reference evidence="7 8" key="1">
    <citation type="submission" date="2016-05" db="EMBL/GenBank/DDBJ databases">
        <title>Single-cell genome of chain-forming Candidatus Thiomargarita nelsonii and comparison to other large sulfur-oxidizing bacteria.</title>
        <authorList>
            <person name="Winkel M."/>
            <person name="Salman V."/>
            <person name="Woyke T."/>
            <person name="Schulz-Vogt H."/>
            <person name="Richter M."/>
            <person name="Flood B."/>
            <person name="Bailey J."/>
            <person name="Amann R."/>
            <person name="Mussmann M."/>
        </authorList>
    </citation>
    <scope>NUCLEOTIDE SEQUENCE [LARGE SCALE GENOMIC DNA]</scope>
    <source>
        <strain evidence="7 8">THI036</strain>
    </source>
</reference>
<evidence type="ECO:0000256" key="5">
    <source>
        <dbReference type="ARBA" id="ARBA00023136"/>
    </source>
</evidence>
<feature type="transmembrane region" description="Helical" evidence="6">
    <location>
        <begin position="215"/>
        <end position="240"/>
    </location>
</feature>
<dbReference type="NCBIfam" id="TIGR00704">
    <property type="entry name" value="NaPi_cotrn_rel"/>
    <property type="match status" value="1"/>
</dbReference>
<accession>A0A176RWF3</accession>
<dbReference type="GO" id="GO:0044341">
    <property type="term" value="P:sodium-dependent phosphate transport"/>
    <property type="evidence" value="ECO:0007669"/>
    <property type="project" value="InterPro"/>
</dbReference>
<comment type="caution">
    <text evidence="7">The sequence shown here is derived from an EMBL/GenBank/DDBJ whole genome shotgun (WGS) entry which is preliminary data.</text>
</comment>
<feature type="transmembrane region" description="Helical" evidence="6">
    <location>
        <begin position="278"/>
        <end position="300"/>
    </location>
</feature>
<dbReference type="NCBIfam" id="NF037997">
    <property type="entry name" value="Na_Pi_symport"/>
    <property type="match status" value="1"/>
</dbReference>
<sequence>MFKNYNTSLMFLSSHFRLPLSAALFITLIGVAFAATDASTGLPWGEMLMGLFGGLALFLYGLDRLVAALKAVAGKGLRNILAGLTGNRYLGALTGALVTAVIQSSSVTTVLVVGFVSTQLMSLTQAIGVIIGANVGTTITAQIVAFKVTQYALLMIAIGFAIEFLTRRETLRHYGQILMSLGLVFFGMSLMGDAMRPLQSYQPFLGLMAEMANPLTGIAVAALFTALIQSSSATTAIIIVMAGQGFITLPTGIALVFGASIGTCVTAMLAAIGKPRDAVRAALAHLLFNVFGVLLWLGFIDQMAQWVIWLSPVAEDLSGTAKLAAEAPRQIANANTLFHLLNSLLFLPFIKQLAWLVRQLVPDKPSPVPSESRPTAIKLSRLIP</sequence>
<evidence type="ECO:0000313" key="7">
    <source>
        <dbReference type="EMBL" id="OAD20046.1"/>
    </source>
</evidence>